<dbReference type="Proteomes" id="UP000016016">
    <property type="component" value="Unassembled WGS sequence"/>
</dbReference>
<protein>
    <submittedName>
        <fullName evidence="1">Uncharacterized protein</fullName>
    </submittedName>
</protein>
<dbReference type="AlphaFoldDB" id="E1GTF1"/>
<evidence type="ECO:0000313" key="1">
    <source>
        <dbReference type="EMBL" id="EFN92173.1"/>
    </source>
</evidence>
<evidence type="ECO:0000313" key="2">
    <source>
        <dbReference type="Proteomes" id="UP000016016"/>
    </source>
</evidence>
<name>E1GTF1_9BACT</name>
<gene>
    <name evidence="1" type="ORF">HMPREF9018_1644</name>
</gene>
<organism evidence="1 2">
    <name type="scientific">Prevotella amnii CRIS 21A-A</name>
    <dbReference type="NCBI Taxonomy" id="679191"/>
    <lineage>
        <taxon>Bacteria</taxon>
        <taxon>Pseudomonadati</taxon>
        <taxon>Bacteroidota</taxon>
        <taxon>Bacteroidia</taxon>
        <taxon>Bacteroidales</taxon>
        <taxon>Prevotellaceae</taxon>
        <taxon>Prevotella</taxon>
    </lineage>
</organism>
<dbReference type="EMBL" id="ADFQ01000003">
    <property type="protein sequence ID" value="EFN92173.1"/>
    <property type="molecule type" value="Genomic_DNA"/>
</dbReference>
<sequence>MLLLLSYMLYFFINAEINDSLKEVISLFKKKLKHKNK</sequence>
<reference evidence="1 2" key="1">
    <citation type="submission" date="2010-09" db="EMBL/GenBank/DDBJ databases">
        <authorList>
            <person name="Harkins D.M."/>
            <person name="Madupu R."/>
            <person name="Durkin A.S."/>
            <person name="Torralba M."/>
            <person name="Methe B."/>
            <person name="Sutton G.G."/>
            <person name="Nelson K.E."/>
        </authorList>
    </citation>
    <scope>NUCLEOTIDE SEQUENCE [LARGE SCALE GENOMIC DNA]</scope>
    <source>
        <strain evidence="1 2">CRIS 21A-A</strain>
    </source>
</reference>
<accession>E1GTF1</accession>
<proteinExistence type="predicted"/>
<comment type="caution">
    <text evidence="1">The sequence shown here is derived from an EMBL/GenBank/DDBJ whole genome shotgun (WGS) entry which is preliminary data.</text>
</comment>